<dbReference type="PIRSF" id="PIRSF012318">
    <property type="entry name" value="UCP012318"/>
    <property type="match status" value="1"/>
</dbReference>
<dbReference type="AlphaFoldDB" id="A0A7C1W2N7"/>
<comment type="caution">
    <text evidence="1">The sequence shown here is derived from an EMBL/GenBank/DDBJ whole genome shotgun (WGS) entry which is preliminary data.</text>
</comment>
<dbReference type="InterPro" id="IPR007402">
    <property type="entry name" value="DUF455"/>
</dbReference>
<dbReference type="SUPFAM" id="SSF47240">
    <property type="entry name" value="Ferritin-like"/>
    <property type="match status" value="1"/>
</dbReference>
<proteinExistence type="predicted"/>
<dbReference type="EMBL" id="DRHY01000321">
    <property type="protein sequence ID" value="HEC75417.1"/>
    <property type="molecule type" value="Genomic_DNA"/>
</dbReference>
<dbReference type="Proteomes" id="UP000886384">
    <property type="component" value="Unassembled WGS sequence"/>
</dbReference>
<dbReference type="InterPro" id="IPR011197">
    <property type="entry name" value="UCP012318"/>
</dbReference>
<dbReference type="Pfam" id="PF04305">
    <property type="entry name" value="DUF455"/>
    <property type="match status" value="1"/>
</dbReference>
<accession>A0A7C1W2N7</accession>
<dbReference type="PANTHER" id="PTHR42782:SF4">
    <property type="entry name" value="DUF455 DOMAIN-CONTAINING PROTEIN"/>
    <property type="match status" value="1"/>
</dbReference>
<reference evidence="1" key="1">
    <citation type="journal article" date="2020" name="mSystems">
        <title>Genome- and Community-Level Interaction Insights into Carbon Utilization and Element Cycling Functions of Hydrothermarchaeota in Hydrothermal Sediment.</title>
        <authorList>
            <person name="Zhou Z."/>
            <person name="Liu Y."/>
            <person name="Xu W."/>
            <person name="Pan J."/>
            <person name="Luo Z.H."/>
            <person name="Li M."/>
        </authorList>
    </citation>
    <scope>NUCLEOTIDE SEQUENCE [LARGE SCALE GENOMIC DNA]</scope>
    <source>
        <strain evidence="1">HyVt-380</strain>
    </source>
</reference>
<protein>
    <submittedName>
        <fullName evidence="1">Ferritin-like domain-containing protein</fullName>
    </submittedName>
</protein>
<name>A0A7C1W2N7_9GAMM</name>
<gene>
    <name evidence="1" type="ORF">ENI26_13790</name>
</gene>
<organism evidence="1">
    <name type="scientific">Methylophaga aminisulfidivorans</name>
    <dbReference type="NCBI Taxonomy" id="230105"/>
    <lineage>
        <taxon>Bacteria</taxon>
        <taxon>Pseudomonadati</taxon>
        <taxon>Pseudomonadota</taxon>
        <taxon>Gammaproteobacteria</taxon>
        <taxon>Thiotrichales</taxon>
        <taxon>Piscirickettsiaceae</taxon>
        <taxon>Methylophaga</taxon>
    </lineage>
</organism>
<dbReference type="CDD" id="cd00657">
    <property type="entry name" value="Ferritin_like"/>
    <property type="match status" value="1"/>
</dbReference>
<evidence type="ECO:0000313" key="1">
    <source>
        <dbReference type="EMBL" id="HEC75417.1"/>
    </source>
</evidence>
<dbReference type="InterPro" id="IPR009078">
    <property type="entry name" value="Ferritin-like_SF"/>
</dbReference>
<sequence length="272" mass="31137">MIDVRQQALACLLIDNPWKKASQTRLLYENVLQQGMSINRDEFTVPDIPGRPEKPLLVPFKDLPRRRNSQKTGQATLIHAISHIEFNAINLALDAAARFSDMPEAYYADWLRVAYEEAHHFLLLDEHLQTMGFSYGDFPAHDGMWEMAQRTHHDPLTRMALVPRVLEARGLDVTPGMMKKLTFSGDHRAVEILTLILEEEVGHVKVGTDWFNYLCDQRGLDPYDTFKMLLSTYFNGEIRGPFHTEARLDAGFTTAEMDLLESQAVYKKKATN</sequence>
<dbReference type="PANTHER" id="PTHR42782">
    <property type="entry name" value="SI:CH73-314G15.3"/>
    <property type="match status" value="1"/>
</dbReference>